<evidence type="ECO:0000313" key="9">
    <source>
        <dbReference type="EMBL" id="GGD56082.1"/>
    </source>
</evidence>
<comment type="catalytic activity">
    <reaction evidence="7">
        <text>tRNA(Pro) + L-proline + ATP = L-prolyl-tRNA(Pro) + AMP + diphosphate</text>
        <dbReference type="Rhea" id="RHEA:14305"/>
        <dbReference type="Rhea" id="RHEA-COMP:9700"/>
        <dbReference type="Rhea" id="RHEA-COMP:9702"/>
        <dbReference type="ChEBI" id="CHEBI:30616"/>
        <dbReference type="ChEBI" id="CHEBI:33019"/>
        <dbReference type="ChEBI" id="CHEBI:60039"/>
        <dbReference type="ChEBI" id="CHEBI:78442"/>
        <dbReference type="ChEBI" id="CHEBI:78532"/>
        <dbReference type="ChEBI" id="CHEBI:456215"/>
        <dbReference type="EC" id="6.1.1.15"/>
    </reaction>
</comment>
<dbReference type="SUPFAM" id="SSF64586">
    <property type="entry name" value="C-terminal domain of ProRS"/>
    <property type="match status" value="1"/>
</dbReference>
<dbReference type="PROSITE" id="PS50862">
    <property type="entry name" value="AA_TRNA_LIGASE_II"/>
    <property type="match status" value="1"/>
</dbReference>
<dbReference type="InterPro" id="IPR017449">
    <property type="entry name" value="Pro-tRNA_synth_II"/>
</dbReference>
<evidence type="ECO:0000256" key="2">
    <source>
        <dbReference type="ARBA" id="ARBA00022598"/>
    </source>
</evidence>
<dbReference type="RefSeq" id="WP_188370953.1">
    <property type="nucleotide sequence ID" value="NZ_BMFH01000002.1"/>
</dbReference>
<feature type="domain" description="Aminoacyl-transfer RNA synthetases class-II family profile" evidence="8">
    <location>
        <begin position="27"/>
        <end position="294"/>
    </location>
</feature>
<dbReference type="Pfam" id="PF03129">
    <property type="entry name" value="HGTP_anticodon"/>
    <property type="match status" value="1"/>
</dbReference>
<comment type="subcellular location">
    <subcellularLocation>
        <location evidence="7">Cytoplasm</location>
    </subcellularLocation>
</comment>
<dbReference type="InterPro" id="IPR016061">
    <property type="entry name" value="Pro-tRNA_ligase_II_C"/>
</dbReference>
<dbReference type="EMBL" id="BMFH01000002">
    <property type="protein sequence ID" value="GGD56082.1"/>
    <property type="molecule type" value="Genomic_DNA"/>
</dbReference>
<dbReference type="InterPro" id="IPR045864">
    <property type="entry name" value="aa-tRNA-synth_II/BPL/LPL"/>
</dbReference>
<evidence type="ECO:0000256" key="6">
    <source>
        <dbReference type="ARBA" id="ARBA00023146"/>
    </source>
</evidence>
<dbReference type="SUPFAM" id="SSF52954">
    <property type="entry name" value="Class II aaRS ABD-related"/>
    <property type="match status" value="1"/>
</dbReference>
<evidence type="ECO:0000256" key="4">
    <source>
        <dbReference type="ARBA" id="ARBA00022840"/>
    </source>
</evidence>
<evidence type="ECO:0000256" key="5">
    <source>
        <dbReference type="ARBA" id="ARBA00022917"/>
    </source>
</evidence>
<protein>
    <recommendedName>
        <fullName evidence="7">Proline--tRNA ligase</fullName>
        <ecNumber evidence="7">6.1.1.15</ecNumber>
    </recommendedName>
    <alternativeName>
        <fullName evidence="7">Prolyl-tRNA synthetase</fullName>
        <shortName evidence="7">ProRS</shortName>
    </alternativeName>
</protein>
<dbReference type="InterPro" id="IPR036621">
    <property type="entry name" value="Anticodon-bd_dom_sf"/>
</dbReference>
<keyword evidence="10" id="KW-1185">Reference proteome</keyword>
<dbReference type="CDD" id="cd00778">
    <property type="entry name" value="ProRS_core_arch_euk"/>
    <property type="match status" value="1"/>
</dbReference>
<proteinExistence type="inferred from homology"/>
<evidence type="ECO:0000256" key="1">
    <source>
        <dbReference type="ARBA" id="ARBA00022490"/>
    </source>
</evidence>
<dbReference type="InterPro" id="IPR004154">
    <property type="entry name" value="Anticodon-bd"/>
</dbReference>
<keyword evidence="5 7" id="KW-0648">Protein biosynthesis</keyword>
<gene>
    <name evidence="7 9" type="primary">proS</name>
    <name evidence="9" type="ORF">GCM10011361_23340</name>
</gene>
<comment type="subunit">
    <text evidence="7">Homodimer.</text>
</comment>
<keyword evidence="4 7" id="KW-0067">ATP-binding</keyword>
<keyword evidence="2 7" id="KW-0436">Ligase</keyword>
<comment type="similarity">
    <text evidence="7">Belongs to the class-II aminoacyl-tRNA synthetase family. ProS type 3 subfamily.</text>
</comment>
<dbReference type="InterPro" id="IPR004499">
    <property type="entry name" value="Pro-tRNA-ligase_IIa_arc-type"/>
</dbReference>
<dbReference type="HAMAP" id="MF_01571">
    <property type="entry name" value="Pro_tRNA_synth_type3"/>
    <property type="match status" value="1"/>
</dbReference>
<dbReference type="Proteomes" id="UP000625780">
    <property type="component" value="Unassembled WGS sequence"/>
</dbReference>
<dbReference type="EC" id="6.1.1.15" evidence="7"/>
<evidence type="ECO:0000256" key="3">
    <source>
        <dbReference type="ARBA" id="ARBA00022741"/>
    </source>
</evidence>
<keyword evidence="3 7" id="KW-0547">Nucleotide-binding</keyword>
<organism evidence="9 10">
    <name type="scientific">Muriicola marianensis</name>
    <dbReference type="NCBI Taxonomy" id="1324801"/>
    <lineage>
        <taxon>Bacteria</taxon>
        <taxon>Pseudomonadati</taxon>
        <taxon>Bacteroidota</taxon>
        <taxon>Flavobacteriia</taxon>
        <taxon>Flavobacteriales</taxon>
        <taxon>Flavobacteriaceae</taxon>
        <taxon>Muriicola</taxon>
    </lineage>
</organism>
<dbReference type="Gene3D" id="3.30.930.10">
    <property type="entry name" value="Bira Bifunctional Protein, Domain 2"/>
    <property type="match status" value="1"/>
</dbReference>
<dbReference type="PANTHER" id="PTHR43382:SF2">
    <property type="entry name" value="BIFUNCTIONAL GLUTAMATE_PROLINE--TRNA LIGASE"/>
    <property type="match status" value="1"/>
</dbReference>
<dbReference type="Gene3D" id="3.40.50.800">
    <property type="entry name" value="Anticodon-binding domain"/>
    <property type="match status" value="1"/>
</dbReference>
<dbReference type="Pfam" id="PF09180">
    <property type="entry name" value="ProRS-C_1"/>
    <property type="match status" value="1"/>
</dbReference>
<dbReference type="CDD" id="cd00862">
    <property type="entry name" value="ProRS_anticodon_zinc"/>
    <property type="match status" value="1"/>
</dbReference>
<comment type="caution">
    <text evidence="9">The sequence shown here is derived from an EMBL/GenBank/DDBJ whole genome shotgun (WGS) entry which is preliminary data.</text>
</comment>
<dbReference type="InterPro" id="IPR033721">
    <property type="entry name" value="ProRS_core_arch_euk"/>
</dbReference>
<dbReference type="Gene3D" id="3.30.110.30">
    <property type="entry name" value="C-terminal domain of ProRS"/>
    <property type="match status" value="1"/>
</dbReference>
<keyword evidence="1 7" id="KW-0963">Cytoplasm</keyword>
<dbReference type="Pfam" id="PF00587">
    <property type="entry name" value="tRNA-synt_2b"/>
    <property type="match status" value="1"/>
</dbReference>
<dbReference type="PANTHER" id="PTHR43382">
    <property type="entry name" value="PROLYL-TRNA SYNTHETASE"/>
    <property type="match status" value="1"/>
</dbReference>
<accession>A0ABQ1R2N8</accession>
<name>A0ABQ1R2N8_9FLAO</name>
<evidence type="ECO:0000256" key="7">
    <source>
        <dbReference type="HAMAP-Rule" id="MF_01571"/>
    </source>
</evidence>
<dbReference type="SMART" id="SM00946">
    <property type="entry name" value="ProRS-C_1"/>
    <property type="match status" value="1"/>
</dbReference>
<dbReference type="InterPro" id="IPR006195">
    <property type="entry name" value="aa-tRNA-synth_II"/>
</dbReference>
<evidence type="ECO:0000313" key="10">
    <source>
        <dbReference type="Proteomes" id="UP000625780"/>
    </source>
</evidence>
<reference evidence="10" key="1">
    <citation type="journal article" date="2019" name="Int. J. Syst. Evol. Microbiol.">
        <title>The Global Catalogue of Microorganisms (GCM) 10K type strain sequencing project: providing services to taxonomists for standard genome sequencing and annotation.</title>
        <authorList>
            <consortium name="The Broad Institute Genomics Platform"/>
            <consortium name="The Broad Institute Genome Sequencing Center for Infectious Disease"/>
            <person name="Wu L."/>
            <person name="Ma J."/>
        </authorList>
    </citation>
    <scope>NUCLEOTIDE SEQUENCE [LARGE SCALE GENOMIC DNA]</scope>
    <source>
        <strain evidence="10">CGMCC 1.12606</strain>
    </source>
</reference>
<dbReference type="NCBIfam" id="TIGR00408">
    <property type="entry name" value="proS_fam_I"/>
    <property type="match status" value="1"/>
</dbReference>
<dbReference type="InterPro" id="IPR002314">
    <property type="entry name" value="aa-tRNA-synt_IIb"/>
</dbReference>
<sequence length="491" mass="56189">MGKNLTTRKEDYSKWYNELVIKADLAENSGVRGCMVIKPYGYAIWEKMQAGLDKMFKETGHENAYFPIFIPKSYLSKEASHVEGFAKECAVVTHYRLKNAEDGSGIIVDPEAKLEEELIVRPTSETIIWDTYRRWIQSYRDLPLLINQWANVVRWEMRTRLFLRTAEFLWQEGHTAHATEQEAIEEAEKILDIYADFAENHMAVPVIKGTKTEVERFAGAVETYCIEALMQDGKALQAGTSHFLGQNFAKAFDVKFANKEGQQDYVWATSWGVSTRLMGALIMTHSDDNGLVLPPKLAPIQVVIVPIYKGMDQLEAISEKVDPLVKELRSKGISVKYDDRDTHKPGFKFNEYELKGVPVRLAIGQRDLQNETFEVARRDTLEKETVKASEVITHIEELLEKIQENIYNRALDYRDEHITRVDSYDEFKTLLESKGGFFLAHWDGTAETEERIKEETKATIRCIPLSDGKEEGKCMVTGKPSSQRVIFAKAY</sequence>
<dbReference type="GO" id="GO:0016874">
    <property type="term" value="F:ligase activity"/>
    <property type="evidence" value="ECO:0007669"/>
    <property type="project" value="UniProtKB-KW"/>
</dbReference>
<keyword evidence="6 7" id="KW-0030">Aminoacyl-tRNA synthetase</keyword>
<dbReference type="SUPFAM" id="SSF55681">
    <property type="entry name" value="Class II aaRS and biotin synthetases"/>
    <property type="match status" value="1"/>
</dbReference>
<comment type="function">
    <text evidence="7">Catalyzes the attachment of proline to tRNA(Pro) in a two-step reaction: proline is first activated by ATP to form Pro-AMP and then transferred to the acceptor end of tRNA(Pro).</text>
</comment>
<evidence type="ECO:0000259" key="8">
    <source>
        <dbReference type="PROSITE" id="PS50862"/>
    </source>
</evidence>
<comment type="domain">
    <text evidence="7">Consists of three domains: the N-terminal catalytic domain, the anticodon-binding domain and the C-terminal extension.</text>
</comment>